<dbReference type="EMBL" id="CP118868">
    <property type="protein sequence ID" value="WEG35490.1"/>
    <property type="molecule type" value="Genomic_DNA"/>
</dbReference>
<dbReference type="SUPFAM" id="SSF102645">
    <property type="entry name" value="CoaB-like"/>
    <property type="match status" value="1"/>
</dbReference>
<keyword evidence="3 4" id="KW-0288">FMN</keyword>
<feature type="domain" description="DNA/pantothenate metabolism flavoprotein C-terminal" evidence="6">
    <location>
        <begin position="196"/>
        <end position="404"/>
    </location>
</feature>
<comment type="similarity">
    <text evidence="3 4">In the N-terminal section; belongs to the HFCD (homo-oligomeric flavin containing Cys decarboxylase) superfamily.</text>
</comment>
<feature type="binding site" evidence="3">
    <location>
        <position position="299"/>
    </location>
    <ligand>
        <name>CTP</name>
        <dbReference type="ChEBI" id="CHEBI:37563"/>
    </ligand>
</feature>
<keyword evidence="3" id="KW-0511">Multifunctional enzyme</keyword>
<dbReference type="PROSITE" id="PS51257">
    <property type="entry name" value="PROKAR_LIPOPROTEIN"/>
    <property type="match status" value="1"/>
</dbReference>
<feature type="binding site" evidence="3">
    <location>
        <position position="334"/>
    </location>
    <ligand>
        <name>CTP</name>
        <dbReference type="ChEBI" id="CHEBI:37563"/>
    </ligand>
</feature>
<dbReference type="Pfam" id="PF02441">
    <property type="entry name" value="Flavoprotein"/>
    <property type="match status" value="1"/>
</dbReference>
<dbReference type="InterPro" id="IPR035929">
    <property type="entry name" value="CoaB-like_sf"/>
</dbReference>
<dbReference type="Gene3D" id="3.40.50.10300">
    <property type="entry name" value="CoaB-like"/>
    <property type="match status" value="1"/>
</dbReference>
<feature type="domain" description="Flavoprotein" evidence="5">
    <location>
        <begin position="4"/>
        <end position="170"/>
    </location>
</feature>
<feature type="region of interest" description="Phosphopantothenate--cysteine ligase" evidence="3">
    <location>
        <begin position="201"/>
        <end position="425"/>
    </location>
</feature>
<comment type="cofactor">
    <cofactor evidence="3">
        <name>Mg(2+)</name>
        <dbReference type="ChEBI" id="CHEBI:18420"/>
    </cofactor>
</comment>
<comment type="caution">
    <text evidence="3">Lacks conserved residue(s) required for the propagation of feature annotation.</text>
</comment>
<keyword evidence="3 4" id="KW-0436">Ligase</keyword>
<comment type="catalytic activity">
    <reaction evidence="3 4">
        <text>(R)-4'-phosphopantothenate + L-cysteine + CTP = N-[(R)-4-phosphopantothenoyl]-L-cysteine + CMP + diphosphate + H(+)</text>
        <dbReference type="Rhea" id="RHEA:19397"/>
        <dbReference type="ChEBI" id="CHEBI:10986"/>
        <dbReference type="ChEBI" id="CHEBI:15378"/>
        <dbReference type="ChEBI" id="CHEBI:33019"/>
        <dbReference type="ChEBI" id="CHEBI:35235"/>
        <dbReference type="ChEBI" id="CHEBI:37563"/>
        <dbReference type="ChEBI" id="CHEBI:59458"/>
        <dbReference type="ChEBI" id="CHEBI:60377"/>
        <dbReference type="EC" id="6.3.2.5"/>
    </reaction>
</comment>
<comment type="pathway">
    <text evidence="3 4">Cofactor biosynthesis; coenzyme A biosynthesis; CoA from (R)-pantothenate: step 2/5.</text>
</comment>
<dbReference type="GO" id="GO:0004632">
    <property type="term" value="F:phosphopantothenate--cysteine ligase activity"/>
    <property type="evidence" value="ECO:0007669"/>
    <property type="project" value="UniProtKB-EC"/>
</dbReference>
<evidence type="ECO:0000259" key="5">
    <source>
        <dbReference type="Pfam" id="PF02441"/>
    </source>
</evidence>
<dbReference type="InterPro" id="IPR007085">
    <property type="entry name" value="DNA/pantothenate-metab_flavo_C"/>
</dbReference>
<dbReference type="Proteomes" id="UP001220478">
    <property type="component" value="Chromosome"/>
</dbReference>
<keyword evidence="3" id="KW-0479">Metal-binding</keyword>
<comment type="function">
    <text evidence="4">Catalyzes two steps in the biosynthesis of coenzyme A. In the first step cysteine is conjugated to 4'-phosphopantothenate to form 4-phosphopantothenoylcysteine, in the latter compound is decarboxylated to form 4'-phosphopantotheine.</text>
</comment>
<feature type="binding site" evidence="3">
    <location>
        <position position="348"/>
    </location>
    <ligand>
        <name>CTP</name>
        <dbReference type="ChEBI" id="CHEBI:37563"/>
    </ligand>
</feature>
<dbReference type="RefSeq" id="WP_315571611.1">
    <property type="nucleotide sequence ID" value="NZ_CP118868.1"/>
</dbReference>
<keyword evidence="2 3" id="KW-0456">Lyase</keyword>
<name>A0ABY8C8S6_9FIRM</name>
<organism evidence="7 8">
    <name type="scientific">Amygdalobacter indicium</name>
    <dbReference type="NCBI Taxonomy" id="3029272"/>
    <lineage>
        <taxon>Bacteria</taxon>
        <taxon>Bacillati</taxon>
        <taxon>Bacillota</taxon>
        <taxon>Clostridia</taxon>
        <taxon>Eubacteriales</taxon>
        <taxon>Oscillospiraceae</taxon>
        <taxon>Amygdalobacter</taxon>
    </lineage>
</organism>
<keyword evidence="8" id="KW-1185">Reference proteome</keyword>
<dbReference type="Gene3D" id="3.40.50.1950">
    <property type="entry name" value="Flavin prenyltransferase-like"/>
    <property type="match status" value="1"/>
</dbReference>
<comment type="pathway">
    <text evidence="3 4">Cofactor biosynthesis; coenzyme A biosynthesis; CoA from (R)-pantothenate: step 3/5.</text>
</comment>
<dbReference type="EC" id="6.3.2.5" evidence="3"/>
<feature type="active site" description="Proton donor" evidence="3">
    <location>
        <position position="155"/>
    </location>
</feature>
<dbReference type="GO" id="GO:0004633">
    <property type="term" value="F:phosphopantothenoylcysteine decarboxylase activity"/>
    <property type="evidence" value="ECO:0007669"/>
    <property type="project" value="UniProtKB-EC"/>
</dbReference>
<gene>
    <name evidence="3 7" type="primary">coaBC</name>
    <name evidence="7" type="ORF">PYS61_06080</name>
</gene>
<feature type="binding site" evidence="3">
    <location>
        <position position="289"/>
    </location>
    <ligand>
        <name>CTP</name>
        <dbReference type="ChEBI" id="CHEBI:37563"/>
    </ligand>
</feature>
<evidence type="ECO:0000256" key="1">
    <source>
        <dbReference type="ARBA" id="ARBA00022793"/>
    </source>
</evidence>
<evidence type="ECO:0000256" key="2">
    <source>
        <dbReference type="ARBA" id="ARBA00023239"/>
    </source>
</evidence>
<evidence type="ECO:0000259" key="6">
    <source>
        <dbReference type="Pfam" id="PF04127"/>
    </source>
</evidence>
<dbReference type="PANTHER" id="PTHR14359:SF6">
    <property type="entry name" value="PHOSPHOPANTOTHENOYLCYSTEINE DECARBOXYLASE"/>
    <property type="match status" value="1"/>
</dbReference>
<accession>A0ABY8C8S6</accession>
<keyword evidence="1 3" id="KW-0210">Decarboxylase</keyword>
<feature type="binding site" evidence="3">
    <location>
        <begin position="315"/>
        <end position="318"/>
    </location>
    <ligand>
        <name>CTP</name>
        <dbReference type="ChEBI" id="CHEBI:37563"/>
    </ligand>
</feature>
<reference evidence="7 8" key="1">
    <citation type="submission" date="2023-02" db="EMBL/GenBank/DDBJ databases">
        <title>Novel Oscillospiraceae bacterial genomes.</title>
        <authorList>
            <person name="Srinivasan S."/>
            <person name="Austin M.N."/>
            <person name="Fiedler T.L."/>
            <person name="Strenk S.M."/>
            <person name="Agnew K.J."/>
            <person name="Nagana Gowda G.A."/>
            <person name="Raftery D."/>
            <person name="Beamer M.A."/>
            <person name="Achilles S.L."/>
            <person name="Wiesenfeld H.C."/>
            <person name="Fredricks D.N."/>
            <person name="Hillier S.L."/>
        </authorList>
    </citation>
    <scope>NUCLEOTIDE SEQUENCE [LARGE SCALE GENOMIC DNA]</scope>
    <source>
        <strain evidence="7 8">CHIC02 1186E3-8</strain>
    </source>
</reference>
<dbReference type="EC" id="4.1.1.36" evidence="3"/>
<comment type="function">
    <text evidence="3">Catalyzes two sequential steps in the biosynthesis of coenzyme A. In the first step cysteine is conjugated to 4'-phosphopantothenate to form 4-phosphopantothenoylcysteine. In the second step the latter compound is decarboxylated to form 4'-phosphopantotheine.</text>
</comment>
<dbReference type="InterPro" id="IPR005252">
    <property type="entry name" value="CoaBC"/>
</dbReference>
<comment type="similarity">
    <text evidence="3 4">In the C-terminal section; belongs to the PPC synthetase family.</text>
</comment>
<evidence type="ECO:0000313" key="8">
    <source>
        <dbReference type="Proteomes" id="UP001220478"/>
    </source>
</evidence>
<protein>
    <recommendedName>
        <fullName evidence="3">Coenzyme A biosynthesis bifunctional protein CoaBC</fullName>
    </recommendedName>
    <alternativeName>
        <fullName evidence="3">DNA/pantothenate metabolism flavoprotein</fullName>
    </alternativeName>
    <alternativeName>
        <fullName evidence="3">Phosphopantothenoylcysteine synthetase/decarboxylase</fullName>
        <shortName evidence="3">PPCS-PPCDC</shortName>
    </alternativeName>
    <domain>
        <recommendedName>
            <fullName evidence="3">Phosphopantothenoylcysteine decarboxylase</fullName>
            <shortName evidence="3">PPC decarboxylase</shortName>
            <shortName evidence="3">PPC-DC</shortName>
            <ecNumber evidence="3">4.1.1.36</ecNumber>
        </recommendedName>
        <alternativeName>
            <fullName evidence="3">CoaC</fullName>
        </alternativeName>
    </domain>
    <domain>
        <recommendedName>
            <fullName evidence="3">Phosphopantothenate--cysteine ligase</fullName>
            <ecNumber evidence="3">6.3.2.5</ecNumber>
        </recommendedName>
        <alternativeName>
            <fullName evidence="3">CoaB</fullName>
        </alternativeName>
        <alternativeName>
            <fullName evidence="3">Phosphopantothenoylcysteine synthetase</fullName>
            <shortName evidence="3">PPC synthetase</shortName>
            <shortName evidence="3">PPC-S</shortName>
        </alternativeName>
    </domain>
</protein>
<keyword evidence="3" id="KW-0460">Magnesium</keyword>
<dbReference type="Pfam" id="PF04127">
    <property type="entry name" value="DFP"/>
    <property type="match status" value="1"/>
</dbReference>
<dbReference type="InterPro" id="IPR003382">
    <property type="entry name" value="Flavoprotein"/>
</dbReference>
<evidence type="ECO:0000256" key="4">
    <source>
        <dbReference type="RuleBase" id="RU364078"/>
    </source>
</evidence>
<comment type="catalytic activity">
    <reaction evidence="3 4">
        <text>N-[(R)-4-phosphopantothenoyl]-L-cysteine + H(+) = (R)-4'-phosphopantetheine + CO2</text>
        <dbReference type="Rhea" id="RHEA:16793"/>
        <dbReference type="ChEBI" id="CHEBI:15378"/>
        <dbReference type="ChEBI" id="CHEBI:16526"/>
        <dbReference type="ChEBI" id="CHEBI:59458"/>
        <dbReference type="ChEBI" id="CHEBI:61723"/>
        <dbReference type="EC" id="4.1.1.36"/>
    </reaction>
</comment>
<sequence>MKAKILLIVSGGIACFKACQLCSDLAKKYEVKVILTKNASEFVTPVTFATLTHNPCLTEMFAATEDYTQVNHINLAKWADLIVVAPLTANLMAKITYGLADDLASTTILARRCPVLLCPAMNTYMLENPITQTNIALLQKRNFQILQAASGLLACGDTGKGKLPDIPVIMAEVEKILAAGRGTTVADSELDKDLNLTGLTITVTAGPTQEAIDPVRFITNHSSGKMGYALASKALQYGAEVNLISGPVNLEIPAGVNYFPVKSAQEMLAAVQDKWPLSQILIKAAAVADYRVENIASSKIKKQAETLTLKLVKNPDILKWAGEHKQKEQVLCGFAMETENLLTNARQKMQAKNCDLLVANDLTTKGAGFAASTNVATILWPGKELSLPLQSKEDLALHILRACQELYRQKQTESKSRTTVTQGEL</sequence>
<proteinExistence type="inferred from homology"/>
<comment type="cofactor">
    <cofactor evidence="3">
        <name>FMN</name>
        <dbReference type="ChEBI" id="CHEBI:58210"/>
    </cofactor>
    <text evidence="3">Binds 1 FMN per subunit.</text>
</comment>
<evidence type="ECO:0000256" key="3">
    <source>
        <dbReference type="HAMAP-Rule" id="MF_02225"/>
    </source>
</evidence>
<dbReference type="HAMAP" id="MF_02225">
    <property type="entry name" value="CoaBC"/>
    <property type="match status" value="1"/>
</dbReference>
<feature type="region of interest" description="Phosphopantothenoylcysteine decarboxylase" evidence="3">
    <location>
        <begin position="1"/>
        <end position="200"/>
    </location>
</feature>
<evidence type="ECO:0000313" key="7">
    <source>
        <dbReference type="EMBL" id="WEG35490.1"/>
    </source>
</evidence>
<dbReference type="PANTHER" id="PTHR14359">
    <property type="entry name" value="HOMO-OLIGOMERIC FLAVIN CONTAINING CYS DECARBOXYLASE FAMILY"/>
    <property type="match status" value="1"/>
</dbReference>
<dbReference type="NCBIfam" id="TIGR00521">
    <property type="entry name" value="coaBC_dfp"/>
    <property type="match status" value="1"/>
</dbReference>
<dbReference type="InterPro" id="IPR036551">
    <property type="entry name" value="Flavin_trans-like"/>
</dbReference>
<dbReference type="SUPFAM" id="SSF52507">
    <property type="entry name" value="Homo-oligomeric flavin-containing Cys decarboxylases, HFCD"/>
    <property type="match status" value="1"/>
</dbReference>
<feature type="binding site" evidence="3">
    <location>
        <position position="352"/>
    </location>
    <ligand>
        <name>CTP</name>
        <dbReference type="ChEBI" id="CHEBI:37563"/>
    </ligand>
</feature>
<keyword evidence="3 4" id="KW-0285">Flavoprotein</keyword>